<dbReference type="PROSITE" id="PS00039">
    <property type="entry name" value="DEAD_ATP_HELICASE"/>
    <property type="match status" value="1"/>
</dbReference>
<dbReference type="PROSITE" id="PS51195">
    <property type="entry name" value="Q_MOTIF"/>
    <property type="match status" value="1"/>
</dbReference>
<dbReference type="PANTHER" id="PTHR47959:SF1">
    <property type="entry name" value="ATP-DEPENDENT RNA HELICASE DBPA"/>
    <property type="match status" value="1"/>
</dbReference>
<dbReference type="OrthoDB" id="9805696at2"/>
<dbReference type="SMART" id="SM00487">
    <property type="entry name" value="DEXDc"/>
    <property type="match status" value="1"/>
</dbReference>
<evidence type="ECO:0000313" key="12">
    <source>
        <dbReference type="Proteomes" id="UP000320359"/>
    </source>
</evidence>
<evidence type="ECO:0000256" key="4">
    <source>
        <dbReference type="ARBA" id="ARBA00022840"/>
    </source>
</evidence>
<keyword evidence="4 7" id="KW-0067">ATP-binding</keyword>
<dbReference type="Gene3D" id="3.40.50.300">
    <property type="entry name" value="P-loop containing nucleotide triphosphate hydrolases"/>
    <property type="match status" value="2"/>
</dbReference>
<dbReference type="GO" id="GO:0016787">
    <property type="term" value="F:hydrolase activity"/>
    <property type="evidence" value="ECO:0007669"/>
    <property type="project" value="UniProtKB-KW"/>
</dbReference>
<dbReference type="CDD" id="cd00268">
    <property type="entry name" value="DEADc"/>
    <property type="match status" value="1"/>
</dbReference>
<dbReference type="InterPro" id="IPR001650">
    <property type="entry name" value="Helicase_C-like"/>
</dbReference>
<dbReference type="PROSITE" id="PS51194">
    <property type="entry name" value="HELICASE_CTER"/>
    <property type="match status" value="1"/>
</dbReference>
<dbReference type="AlphaFoldDB" id="A0A552X1G6"/>
<evidence type="ECO:0000256" key="7">
    <source>
        <dbReference type="RuleBase" id="RU000492"/>
    </source>
</evidence>
<evidence type="ECO:0000256" key="3">
    <source>
        <dbReference type="ARBA" id="ARBA00022806"/>
    </source>
</evidence>
<reference evidence="11 12" key="1">
    <citation type="submission" date="2019-07" db="EMBL/GenBank/DDBJ databases">
        <authorList>
            <person name="Yang M."/>
            <person name="Zhao D."/>
            <person name="Xiang H."/>
        </authorList>
    </citation>
    <scope>NUCLEOTIDE SEQUENCE [LARGE SCALE GENOMIC DNA]</scope>
    <source>
        <strain evidence="11 12">IM1326</strain>
    </source>
</reference>
<dbReference type="InterPro" id="IPR014001">
    <property type="entry name" value="Helicase_ATP-bd"/>
</dbReference>
<dbReference type="GO" id="GO:0005524">
    <property type="term" value="F:ATP binding"/>
    <property type="evidence" value="ECO:0007669"/>
    <property type="project" value="UniProtKB-KW"/>
</dbReference>
<dbReference type="InterPro" id="IPR044742">
    <property type="entry name" value="DEAD/DEAH_RhlB"/>
</dbReference>
<dbReference type="GO" id="GO:0005829">
    <property type="term" value="C:cytosol"/>
    <property type="evidence" value="ECO:0007669"/>
    <property type="project" value="TreeGrafter"/>
</dbReference>
<evidence type="ECO:0000256" key="6">
    <source>
        <dbReference type="PROSITE-ProRule" id="PRU00552"/>
    </source>
</evidence>
<feature type="domain" description="Helicase C-terminal" evidence="9">
    <location>
        <begin position="216"/>
        <end position="382"/>
    </location>
</feature>
<evidence type="ECO:0000256" key="1">
    <source>
        <dbReference type="ARBA" id="ARBA00022741"/>
    </source>
</evidence>
<keyword evidence="1 7" id="KW-0547">Nucleotide-binding</keyword>
<dbReference type="InterPro" id="IPR000629">
    <property type="entry name" value="RNA-helicase_DEAD-box_CS"/>
</dbReference>
<accession>A0A552X1G6</accession>
<dbReference type="SUPFAM" id="SSF52540">
    <property type="entry name" value="P-loop containing nucleoside triphosphate hydrolases"/>
    <property type="match status" value="1"/>
</dbReference>
<dbReference type="GO" id="GO:0003676">
    <property type="term" value="F:nucleic acid binding"/>
    <property type="evidence" value="ECO:0007669"/>
    <property type="project" value="InterPro"/>
</dbReference>
<evidence type="ECO:0000259" key="9">
    <source>
        <dbReference type="PROSITE" id="PS51194"/>
    </source>
</evidence>
<dbReference type="EMBL" id="VJWL01000002">
    <property type="protein sequence ID" value="TRW48890.1"/>
    <property type="molecule type" value="Genomic_DNA"/>
</dbReference>
<keyword evidence="2 7" id="KW-0378">Hydrolase</keyword>
<dbReference type="InterPro" id="IPR005580">
    <property type="entry name" value="DbpA/CsdA_RNA-bd_dom"/>
</dbReference>
<evidence type="ECO:0000256" key="2">
    <source>
        <dbReference type="ARBA" id="ARBA00022801"/>
    </source>
</evidence>
<keyword evidence="3 7" id="KW-0347">Helicase</keyword>
<dbReference type="Proteomes" id="UP000320359">
    <property type="component" value="Unassembled WGS sequence"/>
</dbReference>
<dbReference type="Pfam" id="PF00271">
    <property type="entry name" value="Helicase_C"/>
    <property type="match status" value="1"/>
</dbReference>
<dbReference type="InterPro" id="IPR014014">
    <property type="entry name" value="RNA_helicase_DEAD_Q_motif"/>
</dbReference>
<dbReference type="CDD" id="cd18787">
    <property type="entry name" value="SF2_C_DEAD"/>
    <property type="match status" value="1"/>
</dbReference>
<evidence type="ECO:0000259" key="10">
    <source>
        <dbReference type="PROSITE" id="PS51195"/>
    </source>
</evidence>
<protein>
    <submittedName>
        <fullName evidence="11">ATP-dependent RNA helicase DbpA</fullName>
        <ecNumber evidence="11">3.6.4.13</ecNumber>
    </submittedName>
</protein>
<proteinExistence type="inferred from homology"/>
<dbReference type="InterPro" id="IPR012677">
    <property type="entry name" value="Nucleotide-bd_a/b_plait_sf"/>
</dbReference>
<comment type="caution">
    <text evidence="11">The sequence shown here is derived from an EMBL/GenBank/DDBJ whole genome shotgun (WGS) entry which is preliminary data.</text>
</comment>
<feature type="domain" description="DEAD-box RNA helicase Q" evidence="10">
    <location>
        <begin position="4"/>
        <end position="32"/>
    </location>
</feature>
<dbReference type="EC" id="3.6.4.13" evidence="11"/>
<dbReference type="RefSeq" id="WP_143235875.1">
    <property type="nucleotide sequence ID" value="NZ_VJWL01000002.1"/>
</dbReference>
<gene>
    <name evidence="11" type="primary">dbpA</name>
    <name evidence="11" type="ORF">FM042_07865</name>
</gene>
<dbReference type="Pfam" id="PF03880">
    <property type="entry name" value="DbpA"/>
    <property type="match status" value="1"/>
</dbReference>
<dbReference type="PROSITE" id="PS51192">
    <property type="entry name" value="HELICASE_ATP_BIND_1"/>
    <property type="match status" value="1"/>
</dbReference>
<dbReference type="InterPro" id="IPR050079">
    <property type="entry name" value="DEAD_box_RNA_helicase"/>
</dbReference>
<dbReference type="NCBIfam" id="NF008744">
    <property type="entry name" value="PRK11776.1"/>
    <property type="match status" value="1"/>
</dbReference>
<sequence length="459" mass="50599">MSVTDFANLPLSSEQLATLKTLQYNQMTPVQAQSLPAMLAGDDVIAQAQTGSGKTAAFALGLLARLNPADFHVQSLVLCPTRELAEQVADEIRRLARSQANIKVLTLCGGVPSRIQTQSLQHGAHVIVGTPGRILDHLTQQRVHFSRLQTLVLDEADRMLDMGFQAELDQIIAATPATRQTLLFSATFPSQIASLTERLMRSPKHVVVEENPIENSIEQVFYEVSSDSREDAVIQLLLERQPDNAILFCNTKRETHALFTVLHNVGFSVQALHGDLEQRDREQTLLQFNNKSVRILVATDVAARGLDIKALDMVINVSMAHDTDTHIHRVGRTGRAGEVGLAITLVTPADEYKFRLLQDTMPTLGQPQQLPESAAQQVRPLHAEMTTIHIMGGKKDKLRPGDIVGALTRNNVLDFDSVGKISIQSINSYVAIKKDKAKLALSCLNNDKLKGRRFKARLL</sequence>
<dbReference type="SMART" id="SM00490">
    <property type="entry name" value="HELICc"/>
    <property type="match status" value="1"/>
</dbReference>
<dbReference type="InterPro" id="IPR011545">
    <property type="entry name" value="DEAD/DEAH_box_helicase_dom"/>
</dbReference>
<feature type="short sequence motif" description="Q motif" evidence="6">
    <location>
        <begin position="4"/>
        <end position="32"/>
    </location>
</feature>
<dbReference type="GO" id="GO:0003724">
    <property type="term" value="F:RNA helicase activity"/>
    <property type="evidence" value="ECO:0007669"/>
    <property type="project" value="UniProtKB-EC"/>
</dbReference>
<evidence type="ECO:0000259" key="8">
    <source>
        <dbReference type="PROSITE" id="PS51192"/>
    </source>
</evidence>
<evidence type="ECO:0000313" key="11">
    <source>
        <dbReference type="EMBL" id="TRW48890.1"/>
    </source>
</evidence>
<dbReference type="InterPro" id="IPR027417">
    <property type="entry name" value="P-loop_NTPase"/>
</dbReference>
<dbReference type="Gene3D" id="3.30.70.330">
    <property type="match status" value="1"/>
</dbReference>
<name>A0A552X1G6_9GAMM</name>
<comment type="similarity">
    <text evidence="5 7">Belongs to the DEAD box helicase family.</text>
</comment>
<keyword evidence="12" id="KW-1185">Reference proteome</keyword>
<dbReference type="Pfam" id="PF00270">
    <property type="entry name" value="DEAD"/>
    <property type="match status" value="1"/>
</dbReference>
<feature type="domain" description="Helicase ATP-binding" evidence="8">
    <location>
        <begin position="35"/>
        <end position="206"/>
    </location>
</feature>
<dbReference type="PANTHER" id="PTHR47959">
    <property type="entry name" value="ATP-DEPENDENT RNA HELICASE RHLE-RELATED"/>
    <property type="match status" value="1"/>
</dbReference>
<evidence type="ECO:0000256" key="5">
    <source>
        <dbReference type="ARBA" id="ARBA00038437"/>
    </source>
</evidence>
<organism evidence="11 12">
    <name type="scientific">Aliidiomarina halalkaliphila</name>
    <dbReference type="NCBI Taxonomy" id="2593535"/>
    <lineage>
        <taxon>Bacteria</taxon>
        <taxon>Pseudomonadati</taxon>
        <taxon>Pseudomonadota</taxon>
        <taxon>Gammaproteobacteria</taxon>
        <taxon>Alteromonadales</taxon>
        <taxon>Idiomarinaceae</taxon>
        <taxon>Aliidiomarina</taxon>
    </lineage>
</organism>